<dbReference type="AlphaFoldDB" id="A0A6G9YC58"/>
<evidence type="ECO:0008006" key="4">
    <source>
        <dbReference type="Google" id="ProtNLM"/>
    </source>
</evidence>
<organism evidence="2 3">
    <name type="scientific">Nocardia arthritidis</name>
    <dbReference type="NCBI Taxonomy" id="228602"/>
    <lineage>
        <taxon>Bacteria</taxon>
        <taxon>Bacillati</taxon>
        <taxon>Actinomycetota</taxon>
        <taxon>Actinomycetes</taxon>
        <taxon>Mycobacteriales</taxon>
        <taxon>Nocardiaceae</taxon>
        <taxon>Nocardia</taxon>
    </lineage>
</organism>
<feature type="transmembrane region" description="Helical" evidence="1">
    <location>
        <begin position="57"/>
        <end position="76"/>
    </location>
</feature>
<accession>A0A6G9YC58</accession>
<keyword evidence="3" id="KW-1185">Reference proteome</keyword>
<evidence type="ECO:0000256" key="1">
    <source>
        <dbReference type="SAM" id="Phobius"/>
    </source>
</evidence>
<dbReference type="RefSeq" id="WP_203217557.1">
    <property type="nucleotide sequence ID" value="NZ_CP046172.1"/>
</dbReference>
<feature type="transmembrane region" description="Helical" evidence="1">
    <location>
        <begin position="88"/>
        <end position="108"/>
    </location>
</feature>
<reference evidence="2 3" key="1">
    <citation type="journal article" date="2019" name="ACS Chem. Biol.">
        <title>Identification and Mobilization of a Cryptic Antibiotic Biosynthesis Gene Locus from a Human-Pathogenic Nocardia Isolate.</title>
        <authorList>
            <person name="Herisse M."/>
            <person name="Ishida K."/>
            <person name="Porter J.L."/>
            <person name="Howden B."/>
            <person name="Hertweck C."/>
            <person name="Stinear T.P."/>
            <person name="Pidot S.J."/>
        </authorList>
    </citation>
    <scope>NUCLEOTIDE SEQUENCE [LARGE SCALE GENOMIC DNA]</scope>
    <source>
        <strain evidence="2 3">AUSMDU00012717</strain>
    </source>
</reference>
<feature type="transmembrane region" description="Helical" evidence="1">
    <location>
        <begin position="28"/>
        <end position="45"/>
    </location>
</feature>
<feature type="transmembrane region" description="Helical" evidence="1">
    <location>
        <begin position="129"/>
        <end position="154"/>
    </location>
</feature>
<dbReference type="EMBL" id="CP046172">
    <property type="protein sequence ID" value="QIS10657.1"/>
    <property type="molecule type" value="Genomic_DNA"/>
</dbReference>
<evidence type="ECO:0000313" key="3">
    <source>
        <dbReference type="Proteomes" id="UP000503540"/>
    </source>
</evidence>
<proteinExistence type="predicted"/>
<keyword evidence="1" id="KW-0812">Transmembrane</keyword>
<keyword evidence="1" id="KW-1133">Transmembrane helix</keyword>
<dbReference type="KEGG" id="nah:F5544_13850"/>
<dbReference type="Proteomes" id="UP000503540">
    <property type="component" value="Chromosome"/>
</dbReference>
<protein>
    <recommendedName>
        <fullName evidence="4">DUF3159 domain-containing protein</fullName>
    </recommendedName>
</protein>
<keyword evidence="1" id="KW-0472">Membrane</keyword>
<evidence type="ECO:0000313" key="2">
    <source>
        <dbReference type="EMBL" id="QIS10657.1"/>
    </source>
</evidence>
<gene>
    <name evidence="2" type="ORF">F5544_13850</name>
</gene>
<feature type="transmembrane region" description="Helical" evidence="1">
    <location>
        <begin position="160"/>
        <end position="179"/>
    </location>
</feature>
<sequence length="192" mass="20761">MNIEDLVDMSYLRTFAPWIVYAVIPSGYWQWAALIALILSVVEIVRQTRAGRKADAMIIDIGSALFFAALTVLAFADPGTPLHPYSPALSNAVLAVIAGVSLAVRAPFTMGIAKQSAPQEVWDHPVFIRMNYVITSVWAASFAIGCPLLAVLAHRDAPRIAIQVAAFAIPVVFTIRYVARIQARARAAGELA</sequence>
<name>A0A6G9YC58_9NOCA</name>